<dbReference type="AlphaFoldDB" id="A0A8S4SML3"/>
<evidence type="ECO:0000313" key="5">
    <source>
        <dbReference type="EMBL" id="CAH2267934.1"/>
    </source>
</evidence>
<keyword evidence="6" id="KW-1185">Reference proteome</keyword>
<dbReference type="EMBL" id="CAKXAJ010026408">
    <property type="protein sequence ID" value="CAH2267934.1"/>
    <property type="molecule type" value="Genomic_DNA"/>
</dbReference>
<keyword evidence="2" id="KW-0863">Zinc-finger</keyword>
<dbReference type="InterPro" id="IPR007588">
    <property type="entry name" value="Znf_FLYWCH"/>
</dbReference>
<keyword evidence="3" id="KW-0862">Zinc</keyword>
<name>A0A8S4SML3_9NEOP</name>
<evidence type="ECO:0000313" key="6">
    <source>
        <dbReference type="Proteomes" id="UP000838756"/>
    </source>
</evidence>
<dbReference type="Proteomes" id="UP000838756">
    <property type="component" value="Unassembled WGS sequence"/>
</dbReference>
<accession>A0A8S4SML3</accession>
<dbReference type="OrthoDB" id="7438973at2759"/>
<protein>
    <submittedName>
        <fullName evidence="5">Jg8396 protein</fullName>
    </submittedName>
</protein>
<dbReference type="Gene3D" id="2.20.25.240">
    <property type="match status" value="3"/>
</dbReference>
<keyword evidence="1" id="KW-0479">Metal-binding</keyword>
<dbReference type="Pfam" id="PF04500">
    <property type="entry name" value="FLYWCH"/>
    <property type="match status" value="2"/>
</dbReference>
<evidence type="ECO:0000256" key="1">
    <source>
        <dbReference type="ARBA" id="ARBA00022723"/>
    </source>
</evidence>
<gene>
    <name evidence="5" type="primary">jg8396</name>
    <name evidence="5" type="ORF">PAEG_LOCUS26414</name>
</gene>
<dbReference type="GO" id="GO:0008270">
    <property type="term" value="F:zinc ion binding"/>
    <property type="evidence" value="ECO:0007669"/>
    <property type="project" value="UniProtKB-KW"/>
</dbReference>
<organism evidence="5 6">
    <name type="scientific">Pararge aegeria aegeria</name>
    <dbReference type="NCBI Taxonomy" id="348720"/>
    <lineage>
        <taxon>Eukaryota</taxon>
        <taxon>Metazoa</taxon>
        <taxon>Ecdysozoa</taxon>
        <taxon>Arthropoda</taxon>
        <taxon>Hexapoda</taxon>
        <taxon>Insecta</taxon>
        <taxon>Pterygota</taxon>
        <taxon>Neoptera</taxon>
        <taxon>Endopterygota</taxon>
        <taxon>Lepidoptera</taxon>
        <taxon>Glossata</taxon>
        <taxon>Ditrysia</taxon>
        <taxon>Papilionoidea</taxon>
        <taxon>Nymphalidae</taxon>
        <taxon>Satyrinae</taxon>
        <taxon>Satyrini</taxon>
        <taxon>Parargina</taxon>
        <taxon>Pararge</taxon>
    </lineage>
</organism>
<reference evidence="5" key="1">
    <citation type="submission" date="2022-03" db="EMBL/GenBank/DDBJ databases">
        <authorList>
            <person name="Lindestad O."/>
        </authorList>
    </citation>
    <scope>NUCLEOTIDE SEQUENCE</scope>
</reference>
<feature type="domain" description="FLYWCH-type" evidence="4">
    <location>
        <begin position="86"/>
        <end position="125"/>
    </location>
</feature>
<feature type="domain" description="FLYWCH-type" evidence="4">
    <location>
        <begin position="27"/>
        <end position="73"/>
    </location>
</feature>
<proteinExistence type="predicted"/>
<evidence type="ECO:0000256" key="2">
    <source>
        <dbReference type="ARBA" id="ARBA00022771"/>
    </source>
</evidence>
<evidence type="ECO:0000256" key="3">
    <source>
        <dbReference type="ARBA" id="ARBA00022833"/>
    </source>
</evidence>
<sequence length="207" mass="23777">MWYTNKGYKEIKTHRQRYDHTLEFIPTNRGKGMMLIYKGYTYAHMTHNTRWYCSKKAAGCKARLVTTSEGQLVEVLENVLEFVPSSRGKGTTLIYRGYTYAHMKSKTRWYCSKKAAGCKARVITSDEDWNGIQFIPSNRGSGYLLLYMGNTFVNMYKNMRWHCSKRHSGCKVRMSTTAGGKFAGATGEHNHPPPQIFRTADGKIMKL</sequence>
<comment type="caution">
    <text evidence="5">The sequence shown here is derived from an EMBL/GenBank/DDBJ whole genome shotgun (WGS) entry which is preliminary data.</text>
</comment>
<evidence type="ECO:0000259" key="4">
    <source>
        <dbReference type="Pfam" id="PF04500"/>
    </source>
</evidence>